<keyword evidence="2" id="KW-0210">Decarboxylase</keyword>
<dbReference type="Proteomes" id="UP001237642">
    <property type="component" value="Unassembled WGS sequence"/>
</dbReference>
<dbReference type="GO" id="GO:0016831">
    <property type="term" value="F:carboxy-lyase activity"/>
    <property type="evidence" value="ECO:0007669"/>
    <property type="project" value="UniProtKB-KW"/>
</dbReference>
<keyword evidence="4" id="KW-1185">Reference proteome</keyword>
<dbReference type="PANTHER" id="PTHR46101">
    <property type="match status" value="1"/>
</dbReference>
<dbReference type="InterPro" id="IPR015424">
    <property type="entry name" value="PyrdxlP-dep_Trfase"/>
</dbReference>
<evidence type="ECO:0000256" key="2">
    <source>
        <dbReference type="ARBA" id="ARBA00022793"/>
    </source>
</evidence>
<dbReference type="PANTHER" id="PTHR46101:SF2">
    <property type="entry name" value="SERINE DECARBOXYLASE"/>
    <property type="match status" value="1"/>
</dbReference>
<reference evidence="3" key="1">
    <citation type="submission" date="2023-02" db="EMBL/GenBank/DDBJ databases">
        <title>Genome of toxic invasive species Heracleum sosnowskyi carries increased number of genes despite the absence of recent whole-genome duplications.</title>
        <authorList>
            <person name="Schelkunov M."/>
            <person name="Shtratnikova V."/>
            <person name="Makarenko M."/>
            <person name="Klepikova A."/>
            <person name="Omelchenko D."/>
            <person name="Novikova G."/>
            <person name="Obukhova E."/>
            <person name="Bogdanov V."/>
            <person name="Penin A."/>
            <person name="Logacheva M."/>
        </authorList>
    </citation>
    <scope>NUCLEOTIDE SEQUENCE</scope>
    <source>
        <strain evidence="3">Hsosn_3</strain>
        <tissue evidence="3">Leaf</tissue>
    </source>
</reference>
<name>A0AAD8IKG5_9APIA</name>
<keyword evidence="2" id="KW-0456">Lyase</keyword>
<organism evidence="3 4">
    <name type="scientific">Heracleum sosnowskyi</name>
    <dbReference type="NCBI Taxonomy" id="360622"/>
    <lineage>
        <taxon>Eukaryota</taxon>
        <taxon>Viridiplantae</taxon>
        <taxon>Streptophyta</taxon>
        <taxon>Embryophyta</taxon>
        <taxon>Tracheophyta</taxon>
        <taxon>Spermatophyta</taxon>
        <taxon>Magnoliopsida</taxon>
        <taxon>eudicotyledons</taxon>
        <taxon>Gunneridae</taxon>
        <taxon>Pentapetalae</taxon>
        <taxon>asterids</taxon>
        <taxon>campanulids</taxon>
        <taxon>Apiales</taxon>
        <taxon>Apiaceae</taxon>
        <taxon>Apioideae</taxon>
        <taxon>apioid superclade</taxon>
        <taxon>Tordylieae</taxon>
        <taxon>Tordyliinae</taxon>
        <taxon>Heracleum</taxon>
    </lineage>
</organism>
<dbReference type="InterPro" id="IPR051151">
    <property type="entry name" value="Group_II_Decarboxylase"/>
</dbReference>
<sequence>MDLKAAGVIVDGEGAENQVKRVKMDKYQLVPRKRDIRDFRKKSRNAHYLKSHLRNAGIRLMLNELCSTVVFECPPDEEFIRKWQLACQGDIAHFIVVPNMTVEKQLDKFLDELFEKCAVIKMEHFSRLVLHLN</sequence>
<comment type="similarity">
    <text evidence="1">Belongs to the group II decarboxylase family.</text>
</comment>
<gene>
    <name evidence="3" type="ORF">POM88_023757</name>
</gene>
<dbReference type="EMBL" id="JAUIZM010000005">
    <property type="protein sequence ID" value="KAK1386022.1"/>
    <property type="molecule type" value="Genomic_DNA"/>
</dbReference>
<evidence type="ECO:0000313" key="3">
    <source>
        <dbReference type="EMBL" id="KAK1386022.1"/>
    </source>
</evidence>
<comment type="caution">
    <text evidence="3">The sequence shown here is derived from an EMBL/GenBank/DDBJ whole genome shotgun (WGS) entry which is preliminary data.</text>
</comment>
<accession>A0AAD8IKG5</accession>
<evidence type="ECO:0000256" key="1">
    <source>
        <dbReference type="ARBA" id="ARBA00009533"/>
    </source>
</evidence>
<reference evidence="3" key="2">
    <citation type="submission" date="2023-05" db="EMBL/GenBank/DDBJ databases">
        <authorList>
            <person name="Schelkunov M.I."/>
        </authorList>
    </citation>
    <scope>NUCLEOTIDE SEQUENCE</scope>
    <source>
        <strain evidence="3">Hsosn_3</strain>
        <tissue evidence="3">Leaf</tissue>
    </source>
</reference>
<evidence type="ECO:0000313" key="4">
    <source>
        <dbReference type="Proteomes" id="UP001237642"/>
    </source>
</evidence>
<dbReference type="SUPFAM" id="SSF53383">
    <property type="entry name" value="PLP-dependent transferases"/>
    <property type="match status" value="1"/>
</dbReference>
<dbReference type="AlphaFoldDB" id="A0AAD8IKG5"/>
<protein>
    <submittedName>
        <fullName evidence="3">Histidine decarboxylase</fullName>
    </submittedName>
</protein>
<proteinExistence type="inferred from homology"/>